<comment type="caution">
    <text evidence="1">The sequence shown here is derived from an EMBL/GenBank/DDBJ whole genome shotgun (WGS) entry which is preliminary data.</text>
</comment>
<protein>
    <submittedName>
        <fullName evidence="1">Reverse transcriptase</fullName>
    </submittedName>
</protein>
<sequence length="321" mass="37118">MKFFCWNCHGLGNPATIRELEQLLILTLMLSFYDILRTVGSSVKEDWIVGGDFNAIINDAEKEGGHRKSRVTMDEFRDVMEELTLVDMKTDKDWFTWVNNHDGNNMLVARIDKLIDGPYKESNADMLEISHIKLGYLYAEEESYLAQRSRIKWLKEEDRNTRFFHVRATSKLKKNKIERLKDSNGIWETYDDEILEAFNQMDPCKALGIDCLLGIFFKENCKVVGKDVLNFCHDILDGNKDISCLNDTMIVLIAKIKDSNDMTNFCPISLCRVIYKIISKVLANCLKVPFPPFISKNQSAFVLGRMIHDNVLIAHKLMHYL</sequence>
<dbReference type="Proteomes" id="UP000325315">
    <property type="component" value="Unassembled WGS sequence"/>
</dbReference>
<dbReference type="AlphaFoldDB" id="A0A5B6VXW8"/>
<evidence type="ECO:0000313" key="2">
    <source>
        <dbReference type="Proteomes" id="UP000325315"/>
    </source>
</evidence>
<dbReference type="PANTHER" id="PTHR46890">
    <property type="entry name" value="NON-LTR RETROLELEMENT REVERSE TRANSCRIPTASE-LIKE PROTEIN-RELATED"/>
    <property type="match status" value="1"/>
</dbReference>
<dbReference type="GO" id="GO:0003964">
    <property type="term" value="F:RNA-directed DNA polymerase activity"/>
    <property type="evidence" value="ECO:0007669"/>
    <property type="project" value="UniProtKB-KW"/>
</dbReference>
<organism evidence="1 2">
    <name type="scientific">Gossypium australe</name>
    <dbReference type="NCBI Taxonomy" id="47621"/>
    <lineage>
        <taxon>Eukaryota</taxon>
        <taxon>Viridiplantae</taxon>
        <taxon>Streptophyta</taxon>
        <taxon>Embryophyta</taxon>
        <taxon>Tracheophyta</taxon>
        <taxon>Spermatophyta</taxon>
        <taxon>Magnoliopsida</taxon>
        <taxon>eudicotyledons</taxon>
        <taxon>Gunneridae</taxon>
        <taxon>Pentapetalae</taxon>
        <taxon>rosids</taxon>
        <taxon>malvids</taxon>
        <taxon>Malvales</taxon>
        <taxon>Malvaceae</taxon>
        <taxon>Malvoideae</taxon>
        <taxon>Gossypium</taxon>
    </lineage>
</organism>
<name>A0A5B6VXW8_9ROSI</name>
<evidence type="ECO:0000313" key="1">
    <source>
        <dbReference type="EMBL" id="KAA3473667.1"/>
    </source>
</evidence>
<keyword evidence="2" id="KW-1185">Reference proteome</keyword>
<dbReference type="SUPFAM" id="SSF56219">
    <property type="entry name" value="DNase I-like"/>
    <property type="match status" value="1"/>
</dbReference>
<accession>A0A5B6VXW8</accession>
<keyword evidence="1" id="KW-0695">RNA-directed DNA polymerase</keyword>
<dbReference type="PANTHER" id="PTHR46890:SF48">
    <property type="entry name" value="RNA-DIRECTED DNA POLYMERASE"/>
    <property type="match status" value="1"/>
</dbReference>
<dbReference type="InterPro" id="IPR052343">
    <property type="entry name" value="Retrotransposon-Effector_Assoc"/>
</dbReference>
<dbReference type="OrthoDB" id="1934719at2759"/>
<reference evidence="2" key="1">
    <citation type="journal article" date="2019" name="Plant Biotechnol. J.">
        <title>Genome sequencing of the Australian wild diploid species Gossypium australe highlights disease resistance and delayed gland morphogenesis.</title>
        <authorList>
            <person name="Cai Y."/>
            <person name="Cai X."/>
            <person name="Wang Q."/>
            <person name="Wang P."/>
            <person name="Zhang Y."/>
            <person name="Cai C."/>
            <person name="Xu Y."/>
            <person name="Wang K."/>
            <person name="Zhou Z."/>
            <person name="Wang C."/>
            <person name="Geng S."/>
            <person name="Li B."/>
            <person name="Dong Q."/>
            <person name="Hou Y."/>
            <person name="Wang H."/>
            <person name="Ai P."/>
            <person name="Liu Z."/>
            <person name="Yi F."/>
            <person name="Sun M."/>
            <person name="An G."/>
            <person name="Cheng J."/>
            <person name="Zhang Y."/>
            <person name="Shi Q."/>
            <person name="Xie Y."/>
            <person name="Shi X."/>
            <person name="Chang Y."/>
            <person name="Huang F."/>
            <person name="Chen Y."/>
            <person name="Hong S."/>
            <person name="Mi L."/>
            <person name="Sun Q."/>
            <person name="Zhang L."/>
            <person name="Zhou B."/>
            <person name="Peng R."/>
            <person name="Zhang X."/>
            <person name="Liu F."/>
        </authorList>
    </citation>
    <scope>NUCLEOTIDE SEQUENCE [LARGE SCALE GENOMIC DNA]</scope>
    <source>
        <strain evidence="2">cv. PA1801</strain>
    </source>
</reference>
<dbReference type="EMBL" id="SMMG02000005">
    <property type="protein sequence ID" value="KAA3473667.1"/>
    <property type="molecule type" value="Genomic_DNA"/>
</dbReference>
<proteinExistence type="predicted"/>
<keyword evidence="1" id="KW-0548">Nucleotidyltransferase</keyword>
<dbReference type="Gene3D" id="3.60.10.10">
    <property type="entry name" value="Endonuclease/exonuclease/phosphatase"/>
    <property type="match status" value="1"/>
</dbReference>
<gene>
    <name evidence="1" type="ORF">EPI10_024029</name>
</gene>
<dbReference type="InterPro" id="IPR036691">
    <property type="entry name" value="Endo/exonu/phosph_ase_sf"/>
</dbReference>
<keyword evidence="1" id="KW-0808">Transferase</keyword>